<name>A0A068NQI3_FIMGI</name>
<keyword evidence="3" id="KW-1185">Reference proteome</keyword>
<proteinExistence type="predicted"/>
<dbReference type="AlphaFoldDB" id="A0A068NQI3"/>
<dbReference type="KEGG" id="fgi:OP10G_2313"/>
<accession>A0A068NQI3</accession>
<dbReference type="Pfam" id="PF18480">
    <property type="entry name" value="DUF5615"/>
    <property type="match status" value="1"/>
</dbReference>
<reference evidence="2 3" key="1">
    <citation type="journal article" date="2014" name="PLoS ONE">
        <title>The first complete genome sequence of the class fimbriimonadia in the phylum armatimonadetes.</title>
        <authorList>
            <person name="Hu Z.Y."/>
            <person name="Wang Y.Z."/>
            <person name="Im W.T."/>
            <person name="Wang S.Y."/>
            <person name="Zhao G.P."/>
            <person name="Zheng H.J."/>
            <person name="Quan Z.X."/>
        </authorList>
    </citation>
    <scope>NUCLEOTIDE SEQUENCE [LARGE SCALE GENOMIC DNA]</scope>
    <source>
        <strain evidence="2">Gsoil 348</strain>
    </source>
</reference>
<evidence type="ECO:0000259" key="1">
    <source>
        <dbReference type="Pfam" id="PF18480"/>
    </source>
</evidence>
<dbReference type="HOGENOM" id="CLU_156527_0_0_0"/>
<dbReference type="InterPro" id="IPR041049">
    <property type="entry name" value="DUF5615"/>
</dbReference>
<gene>
    <name evidence="2" type="ORF">OP10G_2313</name>
</gene>
<sequence>MRVLLDNNIDHRFGRLLTGHEVVHARHLGWAELYNGDRFGAAEKAGFVVLITGDKNMRYQQNLKGRTISIITLNALFADLRGISPLVPQVLAALADLPVGAFVTITPTGEN</sequence>
<dbReference type="EMBL" id="CP007139">
    <property type="protein sequence ID" value="AIE85681.1"/>
    <property type="molecule type" value="Genomic_DNA"/>
</dbReference>
<feature type="domain" description="DUF5615" evidence="1">
    <location>
        <begin position="1"/>
        <end position="106"/>
    </location>
</feature>
<dbReference type="STRING" id="661478.OP10G_2313"/>
<dbReference type="eggNOG" id="COG4634">
    <property type="taxonomic scope" value="Bacteria"/>
</dbReference>
<dbReference type="RefSeq" id="WP_025225756.1">
    <property type="nucleotide sequence ID" value="NZ_CP007139.1"/>
</dbReference>
<protein>
    <recommendedName>
        <fullName evidence="1">DUF5615 domain-containing protein</fullName>
    </recommendedName>
</protein>
<organism evidence="2 3">
    <name type="scientific">Fimbriimonas ginsengisoli Gsoil 348</name>
    <dbReference type="NCBI Taxonomy" id="661478"/>
    <lineage>
        <taxon>Bacteria</taxon>
        <taxon>Bacillati</taxon>
        <taxon>Armatimonadota</taxon>
        <taxon>Fimbriimonadia</taxon>
        <taxon>Fimbriimonadales</taxon>
        <taxon>Fimbriimonadaceae</taxon>
        <taxon>Fimbriimonas</taxon>
    </lineage>
</organism>
<evidence type="ECO:0000313" key="2">
    <source>
        <dbReference type="EMBL" id="AIE85681.1"/>
    </source>
</evidence>
<dbReference type="Proteomes" id="UP000027982">
    <property type="component" value="Chromosome"/>
</dbReference>
<evidence type="ECO:0000313" key="3">
    <source>
        <dbReference type="Proteomes" id="UP000027982"/>
    </source>
</evidence>
<dbReference type="OrthoDB" id="8085537at2"/>